<dbReference type="PANTHER" id="PTHR43289:SF6">
    <property type="entry name" value="SERINE_THREONINE-PROTEIN KINASE NEKL-3"/>
    <property type="match status" value="1"/>
</dbReference>
<evidence type="ECO:0000256" key="3">
    <source>
        <dbReference type="ARBA" id="ARBA00022777"/>
    </source>
</evidence>
<gene>
    <name evidence="8" type="ORF">FOB72_10320</name>
</gene>
<sequence>MPSLTDLIRNFRSGGLTRDEFLASIDHALEDETTPGHLARVLSEEHTRAPLPANVYTEVMRRIESRVATQYDPVAEETRVGDRSAPSSPSLSPSLSPPSLSSLSSSSSPSAPGMSGAHVKGVGDTLNGRFVLEECLGVGGMGTVYKALDLRKLEASDRKPYIAIKVLNLQFSAHPKSLMALQREARKAQQLAHRNIVTVYDFDRDGATVFLTMEYLSGKSLSRVLRAPEFAGLPYAKALPIIVGMGRALAYAHERGFVHCDFKPANVFLTERGEVKVIDFGIARGFRQPLDDADQTVFDAGSLGGMTPAYASPEMFEHREPDPRDDIYALACVTYELLTGKHPYDRLSANQARAANLKPAQPKVLSRGQWKALRQALSLDRATRTPTVGRFLEGLGAEPQHAGMRAPLLAGAAVGALLAAGLGYYAWRAGVAPHDGGTQGVPEPPRTVAEAGARGTPTAPSREAGSVPALNGESASTPSPTAATATARASANMPLAMENVTPVLAAVPCSLLTARIEGSILYVNGYVSESVAVKPLREKLNAVPGAGSVKLDLQPLGEDKCDVVKLLAPYWSASRSAGRSASLGGNRQDAASLRPRGGNTRLAEGSPLVMEIATPAHESYVYVDYYVVDGKVAHLVPSKRVQGNQAPANYHATIGDGGDWIVSKPFGSELVVLLTTPAPLFDARRPEFETRQEYLRALEKPLAQMANQYGKDRIGADLVQISTRAR</sequence>
<proteinExistence type="predicted"/>
<keyword evidence="2 5" id="KW-0547">Nucleotide-binding</keyword>
<feature type="region of interest" description="Disordered" evidence="6">
    <location>
        <begin position="73"/>
        <end position="117"/>
    </location>
</feature>
<dbReference type="GO" id="GO:0005524">
    <property type="term" value="F:ATP binding"/>
    <property type="evidence" value="ECO:0007669"/>
    <property type="project" value="UniProtKB-UniRule"/>
</dbReference>
<dbReference type="InterPro" id="IPR000719">
    <property type="entry name" value="Prot_kinase_dom"/>
</dbReference>
<evidence type="ECO:0000256" key="6">
    <source>
        <dbReference type="SAM" id="MobiDB-lite"/>
    </source>
</evidence>
<dbReference type="RefSeq" id="WP_150372423.1">
    <property type="nucleotide sequence ID" value="NZ_CP044065.1"/>
</dbReference>
<keyword evidence="1" id="KW-0808">Transferase</keyword>
<feature type="compositionally biased region" description="Low complexity" evidence="6">
    <location>
        <begin position="84"/>
        <end position="112"/>
    </location>
</feature>
<evidence type="ECO:0000313" key="8">
    <source>
        <dbReference type="EMBL" id="QET02389.1"/>
    </source>
</evidence>
<dbReference type="PANTHER" id="PTHR43289">
    <property type="entry name" value="MITOGEN-ACTIVATED PROTEIN KINASE KINASE KINASE 20-RELATED"/>
    <property type="match status" value="1"/>
</dbReference>
<feature type="region of interest" description="Disordered" evidence="6">
    <location>
        <begin position="436"/>
        <end position="486"/>
    </location>
</feature>
<evidence type="ECO:0000256" key="5">
    <source>
        <dbReference type="PROSITE-ProRule" id="PRU10141"/>
    </source>
</evidence>
<protein>
    <submittedName>
        <fullName evidence="8">Protein kinase</fullName>
    </submittedName>
</protein>
<dbReference type="PROSITE" id="PS00108">
    <property type="entry name" value="PROTEIN_KINASE_ST"/>
    <property type="match status" value="1"/>
</dbReference>
<feature type="compositionally biased region" description="Low complexity" evidence="6">
    <location>
        <begin position="474"/>
        <end position="486"/>
    </location>
</feature>
<dbReference type="PROSITE" id="PS50011">
    <property type="entry name" value="PROTEIN_KINASE_DOM"/>
    <property type="match status" value="1"/>
</dbReference>
<dbReference type="GO" id="GO:0004674">
    <property type="term" value="F:protein serine/threonine kinase activity"/>
    <property type="evidence" value="ECO:0007669"/>
    <property type="project" value="TreeGrafter"/>
</dbReference>
<dbReference type="OrthoDB" id="9791419at2"/>
<feature type="region of interest" description="Disordered" evidence="6">
    <location>
        <begin position="576"/>
        <end position="599"/>
    </location>
</feature>
<accession>A0A5P2H4W6</accession>
<dbReference type="SUPFAM" id="SSF56112">
    <property type="entry name" value="Protein kinase-like (PK-like)"/>
    <property type="match status" value="1"/>
</dbReference>
<evidence type="ECO:0000259" key="7">
    <source>
        <dbReference type="PROSITE" id="PS50011"/>
    </source>
</evidence>
<evidence type="ECO:0000256" key="1">
    <source>
        <dbReference type="ARBA" id="ARBA00022679"/>
    </source>
</evidence>
<dbReference type="Gene3D" id="3.30.200.20">
    <property type="entry name" value="Phosphorylase Kinase, domain 1"/>
    <property type="match status" value="1"/>
</dbReference>
<dbReference type="InterPro" id="IPR008271">
    <property type="entry name" value="Ser/Thr_kinase_AS"/>
</dbReference>
<organism evidence="8 9">
    <name type="scientific">Cupriavidus pauculus</name>
    <dbReference type="NCBI Taxonomy" id="82633"/>
    <lineage>
        <taxon>Bacteria</taxon>
        <taxon>Pseudomonadati</taxon>
        <taxon>Pseudomonadota</taxon>
        <taxon>Betaproteobacteria</taxon>
        <taxon>Burkholderiales</taxon>
        <taxon>Burkholderiaceae</taxon>
        <taxon>Cupriavidus</taxon>
    </lineage>
</organism>
<dbReference type="InterPro" id="IPR017441">
    <property type="entry name" value="Protein_kinase_ATP_BS"/>
</dbReference>
<reference evidence="8 9" key="1">
    <citation type="submission" date="2019-09" db="EMBL/GenBank/DDBJ databases">
        <title>FDA dAtabase for Regulatory Grade micrObial Sequences (FDA-ARGOS): Supporting development and validation of Infectious Disease Dx tests.</title>
        <authorList>
            <person name="Sciortino C."/>
            <person name="Tallon L."/>
            <person name="Sadzewicz L."/>
            <person name="Vavikolanu K."/>
            <person name="Mehta A."/>
            <person name="Aluvathingal J."/>
            <person name="Nadendla S."/>
            <person name="Nandy P."/>
            <person name="Geyer C."/>
            <person name="Yan Y."/>
            <person name="Sichtig H."/>
        </authorList>
    </citation>
    <scope>NUCLEOTIDE SEQUENCE [LARGE SCALE GENOMIC DNA]</scope>
    <source>
        <strain evidence="8 9">FDAARGOS_664</strain>
    </source>
</reference>
<dbReference type="PROSITE" id="PS00107">
    <property type="entry name" value="PROTEIN_KINASE_ATP"/>
    <property type="match status" value="1"/>
</dbReference>
<keyword evidence="3 8" id="KW-0418">Kinase</keyword>
<keyword evidence="4 5" id="KW-0067">ATP-binding</keyword>
<dbReference type="CDD" id="cd14014">
    <property type="entry name" value="STKc_PknB_like"/>
    <property type="match status" value="1"/>
</dbReference>
<feature type="domain" description="Protein kinase" evidence="7">
    <location>
        <begin position="130"/>
        <end position="404"/>
    </location>
</feature>
<dbReference type="Proteomes" id="UP000322822">
    <property type="component" value="Chromosome 1"/>
</dbReference>
<evidence type="ECO:0000313" key="9">
    <source>
        <dbReference type="Proteomes" id="UP000322822"/>
    </source>
</evidence>
<evidence type="ECO:0000256" key="2">
    <source>
        <dbReference type="ARBA" id="ARBA00022741"/>
    </source>
</evidence>
<feature type="compositionally biased region" description="Low complexity" evidence="6">
    <location>
        <begin position="576"/>
        <end position="587"/>
    </location>
</feature>
<dbReference type="Gene3D" id="1.10.510.10">
    <property type="entry name" value="Transferase(Phosphotransferase) domain 1"/>
    <property type="match status" value="1"/>
</dbReference>
<dbReference type="InterPro" id="IPR011009">
    <property type="entry name" value="Kinase-like_dom_sf"/>
</dbReference>
<dbReference type="AlphaFoldDB" id="A0A5P2H4W6"/>
<dbReference type="Pfam" id="PF00069">
    <property type="entry name" value="Pkinase"/>
    <property type="match status" value="1"/>
</dbReference>
<feature type="binding site" evidence="5">
    <location>
        <position position="165"/>
    </location>
    <ligand>
        <name>ATP</name>
        <dbReference type="ChEBI" id="CHEBI:30616"/>
    </ligand>
</feature>
<dbReference type="EMBL" id="CP044065">
    <property type="protein sequence ID" value="QET02389.1"/>
    <property type="molecule type" value="Genomic_DNA"/>
</dbReference>
<evidence type="ECO:0000256" key="4">
    <source>
        <dbReference type="ARBA" id="ARBA00022840"/>
    </source>
</evidence>
<name>A0A5P2H4W6_9BURK</name>